<dbReference type="OrthoDB" id="19045at2759"/>
<dbReference type="SUPFAM" id="SSF49879">
    <property type="entry name" value="SMAD/FHA domain"/>
    <property type="match status" value="1"/>
</dbReference>
<dbReference type="Gene3D" id="2.60.200.20">
    <property type="match status" value="1"/>
</dbReference>
<dbReference type="OMA" id="HCRHNER"/>
<dbReference type="GO" id="GO:0006281">
    <property type="term" value="P:DNA repair"/>
    <property type="evidence" value="ECO:0007669"/>
    <property type="project" value="UniProtKB-KW"/>
</dbReference>
<evidence type="ECO:0000256" key="5">
    <source>
        <dbReference type="ARBA" id="ARBA00023242"/>
    </source>
</evidence>
<dbReference type="GO" id="GO:0005634">
    <property type="term" value="C:nucleus"/>
    <property type="evidence" value="ECO:0007669"/>
    <property type="project" value="UniProtKB-SubCell"/>
</dbReference>
<dbReference type="GO" id="GO:0003690">
    <property type="term" value="F:double-stranded DNA binding"/>
    <property type="evidence" value="ECO:0007669"/>
    <property type="project" value="TreeGrafter"/>
</dbReference>
<dbReference type="SUPFAM" id="SSF56784">
    <property type="entry name" value="HAD-like"/>
    <property type="match status" value="1"/>
</dbReference>
<evidence type="ECO:0000313" key="9">
    <source>
        <dbReference type="RefSeq" id="XP_018021175.1"/>
    </source>
</evidence>
<evidence type="ECO:0000256" key="3">
    <source>
        <dbReference type="ARBA" id="ARBA00022801"/>
    </source>
</evidence>
<dbReference type="InterPro" id="IPR006549">
    <property type="entry name" value="HAD-SF_hydro_IIIA"/>
</dbReference>
<name>A0A8B7P5E8_HYAAZ</name>
<dbReference type="KEGG" id="hazt:108677468"/>
<dbReference type="InterPro" id="IPR036412">
    <property type="entry name" value="HAD-like_sf"/>
</dbReference>
<dbReference type="Pfam" id="PF08645">
    <property type="entry name" value="PNK3P"/>
    <property type="match status" value="1"/>
</dbReference>
<feature type="domain" description="PNK FHA" evidence="7">
    <location>
        <begin position="9"/>
        <end position="80"/>
    </location>
</feature>
<dbReference type="InterPro" id="IPR027417">
    <property type="entry name" value="P-loop_NTPase"/>
</dbReference>
<dbReference type="NCBIfam" id="TIGR01664">
    <property type="entry name" value="DNA-3'-Pase"/>
    <property type="match status" value="1"/>
</dbReference>
<keyword evidence="2" id="KW-0227">DNA damage</keyword>
<reference evidence="9" key="1">
    <citation type="submission" date="2025-08" db="UniProtKB">
        <authorList>
            <consortium name="RefSeq"/>
        </authorList>
    </citation>
    <scope>IDENTIFICATION</scope>
    <source>
        <tissue evidence="9">Whole organism</tissue>
    </source>
</reference>
<keyword evidence="8" id="KW-1185">Reference proteome</keyword>
<keyword evidence="4" id="KW-0234">DNA repair</keyword>
<evidence type="ECO:0000256" key="1">
    <source>
        <dbReference type="ARBA" id="ARBA00004123"/>
    </source>
</evidence>
<comment type="subcellular location">
    <subcellularLocation>
        <location evidence="1">Nucleus</location>
    </subcellularLocation>
</comment>
<dbReference type="GeneID" id="108677468"/>
<dbReference type="GO" id="GO:0046403">
    <property type="term" value="F:polynucleotide 3'-phosphatase activity"/>
    <property type="evidence" value="ECO:0007669"/>
    <property type="project" value="TreeGrafter"/>
</dbReference>
<proteinExistence type="predicted"/>
<dbReference type="InterPro" id="IPR013954">
    <property type="entry name" value="PNK3P"/>
</dbReference>
<evidence type="ECO:0000313" key="8">
    <source>
        <dbReference type="Proteomes" id="UP000694843"/>
    </source>
</evidence>
<protein>
    <submittedName>
        <fullName evidence="9">Uncharacterized protein F21D5.5-like isoform X1</fullName>
    </submittedName>
</protein>
<feature type="region of interest" description="Disordered" evidence="6">
    <location>
        <begin position="102"/>
        <end position="139"/>
    </location>
</feature>
<dbReference type="InterPro" id="IPR006551">
    <property type="entry name" value="Polynucleotide_phosphatase"/>
</dbReference>
<dbReference type="PANTHER" id="PTHR12083:SF9">
    <property type="entry name" value="BIFUNCTIONAL POLYNUCLEOTIDE PHOSPHATASE_KINASE"/>
    <property type="match status" value="1"/>
</dbReference>
<evidence type="ECO:0000256" key="2">
    <source>
        <dbReference type="ARBA" id="ARBA00022763"/>
    </source>
</evidence>
<dbReference type="PANTHER" id="PTHR12083">
    <property type="entry name" value="BIFUNCTIONAL POLYNUCLEOTIDE PHOSPHATASE/KINASE"/>
    <property type="match status" value="1"/>
</dbReference>
<dbReference type="CDD" id="cd01625">
    <property type="entry name" value="HAD_PNP"/>
    <property type="match status" value="1"/>
</dbReference>
<dbReference type="Gene3D" id="3.40.50.300">
    <property type="entry name" value="P-loop containing nucleotide triphosphate hydrolases"/>
    <property type="match status" value="1"/>
</dbReference>
<dbReference type="InterPro" id="IPR008984">
    <property type="entry name" value="SMAD_FHA_dom_sf"/>
</dbReference>
<dbReference type="Pfam" id="PF17913">
    <property type="entry name" value="FHA_2"/>
    <property type="match status" value="1"/>
</dbReference>
<dbReference type="GO" id="GO:0046404">
    <property type="term" value="F:ATP-dependent polydeoxyribonucleotide 5'-hydroxyl-kinase activity"/>
    <property type="evidence" value="ECO:0007669"/>
    <property type="project" value="TreeGrafter"/>
</dbReference>
<organism evidence="8 9">
    <name type="scientific">Hyalella azteca</name>
    <name type="common">Amphipod</name>
    <dbReference type="NCBI Taxonomy" id="294128"/>
    <lineage>
        <taxon>Eukaryota</taxon>
        <taxon>Metazoa</taxon>
        <taxon>Ecdysozoa</taxon>
        <taxon>Arthropoda</taxon>
        <taxon>Crustacea</taxon>
        <taxon>Multicrustacea</taxon>
        <taxon>Malacostraca</taxon>
        <taxon>Eumalacostraca</taxon>
        <taxon>Peracarida</taxon>
        <taxon>Amphipoda</taxon>
        <taxon>Senticaudata</taxon>
        <taxon>Talitrida</taxon>
        <taxon>Talitroidea</taxon>
        <taxon>Hyalellidae</taxon>
        <taxon>Hyalella</taxon>
    </lineage>
</organism>
<dbReference type="NCBIfam" id="TIGR01662">
    <property type="entry name" value="HAD-SF-IIIA"/>
    <property type="match status" value="1"/>
</dbReference>
<keyword evidence="3" id="KW-0378">Hydrolase</keyword>
<dbReference type="Gene3D" id="3.40.50.1000">
    <property type="entry name" value="HAD superfamily/HAD-like"/>
    <property type="match status" value="1"/>
</dbReference>
<dbReference type="FunFam" id="3.40.50.1000:FF:000078">
    <property type="entry name" value="Bifunctional polynucleotide phosphatase/kinase"/>
    <property type="match status" value="1"/>
</dbReference>
<dbReference type="InterPro" id="IPR041388">
    <property type="entry name" value="FHA_2"/>
</dbReference>
<accession>A0A8B7P5E8</accession>
<sequence length="576" mass="64132">MARGTMSKCVLRSLSPESHSDFSVWNSDPICIGRSRDTRIKDKRCSKQQVEITCNFPAFKCVLMQLGSNPSALNGNLLKKKTPLLANHGDILEVLAGSHKYRIEFDPPPPTSTEDKPPDFNLEPSCDSDKLKSSLGEGSISEEDSISKVLVEVKRDPTLSILKSMPKVKAVEPKATTTRKRETSANEDSSTKKLKTEGFWKSVESGDLLIYNANLSPGSQKVAAYDMDGTLITTQSGRVFATDYNDWKIIFSEVPGKLKSLHQDGFKILFFTNQAGIGTGKQTAAGIQGKIESIIGRLGVPVQAFVATNSSKYRKPLPYMWNYFEEHCNSGVSVERTESVYVGDAAGRPEVPKTRKKDHSCADRLFALNLGVPFETPEQHFLGRKPETMLLPSFDPRVVTADGPLYSPASTKVPAHASELVVMVGFPGSGKSLLSDELCRSHGYVAANRDQLGTWQRCASLVQKTLQDGGRVVVDNTNPDRASRARYLKVAQDVGVPARCFVFNVNKQHAMHNNRFRELTEPKRPKVSEMVYNMYNSKFEKPELSEGFKDIVTVNFVPRFQDKKKEELYRMFLLEK</sequence>
<dbReference type="Proteomes" id="UP000694843">
    <property type="component" value="Unplaced"/>
</dbReference>
<dbReference type="CTD" id="11284"/>
<dbReference type="AlphaFoldDB" id="A0A8B7P5E8"/>
<dbReference type="InterPro" id="IPR023214">
    <property type="entry name" value="HAD_sf"/>
</dbReference>
<keyword evidence="5" id="KW-0539">Nucleus</keyword>
<evidence type="ECO:0000259" key="7">
    <source>
        <dbReference type="Pfam" id="PF17913"/>
    </source>
</evidence>
<evidence type="ECO:0000256" key="6">
    <source>
        <dbReference type="SAM" id="MobiDB-lite"/>
    </source>
</evidence>
<dbReference type="Pfam" id="PF13671">
    <property type="entry name" value="AAA_33"/>
    <property type="match status" value="1"/>
</dbReference>
<dbReference type="RefSeq" id="XP_018021175.1">
    <property type="nucleotide sequence ID" value="XM_018165686.2"/>
</dbReference>
<dbReference type="SUPFAM" id="SSF52540">
    <property type="entry name" value="P-loop containing nucleoside triphosphate hydrolases"/>
    <property type="match status" value="1"/>
</dbReference>
<gene>
    <name evidence="9" type="primary">LOC108677468</name>
</gene>
<dbReference type="FunFam" id="3.40.50.300:FF:000737">
    <property type="entry name" value="Bifunctional polynucleotide phosphatase/kinase"/>
    <property type="match status" value="1"/>
</dbReference>
<evidence type="ECO:0000256" key="4">
    <source>
        <dbReference type="ARBA" id="ARBA00023204"/>
    </source>
</evidence>